<keyword evidence="8" id="KW-0804">Transcription</keyword>
<evidence type="ECO:0000256" key="8">
    <source>
        <dbReference type="ARBA" id="ARBA00023163"/>
    </source>
</evidence>
<dbReference type="InParanoid" id="A0A6P8ZJW1"/>
<feature type="region of interest" description="Disordered" evidence="14">
    <location>
        <begin position="550"/>
        <end position="596"/>
    </location>
</feature>
<evidence type="ECO:0000256" key="13">
    <source>
        <dbReference type="SAM" id="Coils"/>
    </source>
</evidence>
<dbReference type="GO" id="GO:0045893">
    <property type="term" value="P:positive regulation of DNA-templated transcription"/>
    <property type="evidence" value="ECO:0007669"/>
    <property type="project" value="TreeGrafter"/>
</dbReference>
<evidence type="ECO:0000256" key="11">
    <source>
        <dbReference type="ARBA" id="ARBA00081451"/>
    </source>
</evidence>
<evidence type="ECO:0000259" key="15">
    <source>
        <dbReference type="PROSITE" id="PS50016"/>
    </source>
</evidence>
<dbReference type="Gene3D" id="3.30.40.10">
    <property type="entry name" value="Zinc/RING finger domain, C3HC4 (zinc finger)"/>
    <property type="match status" value="1"/>
</dbReference>
<dbReference type="SMART" id="SM00249">
    <property type="entry name" value="PHD"/>
    <property type="match status" value="1"/>
</dbReference>
<keyword evidence="9" id="KW-0539">Nucleus</keyword>
<accession>A0A6P8ZJW1</accession>
<dbReference type="KEGG" id="tpal:117642210"/>
<dbReference type="PANTHER" id="PTHR46174:SF1">
    <property type="entry name" value="CXXC-TYPE ZINC FINGER PROTEIN 1"/>
    <property type="match status" value="1"/>
</dbReference>
<feature type="region of interest" description="Disordered" evidence="14">
    <location>
        <begin position="246"/>
        <end position="268"/>
    </location>
</feature>
<proteinExistence type="predicted"/>
<dbReference type="InterPro" id="IPR002857">
    <property type="entry name" value="Znf_CXXC"/>
</dbReference>
<dbReference type="InterPro" id="IPR011011">
    <property type="entry name" value="Znf_FYVE_PHD"/>
</dbReference>
<protein>
    <recommendedName>
        <fullName evidence="10">CXXC-type zinc finger protein 1</fullName>
    </recommendedName>
    <alternativeName>
        <fullName evidence="11">PHD finger and CXXC domain-containing protein 1</fullName>
    </alternativeName>
</protein>
<keyword evidence="17" id="KW-1185">Reference proteome</keyword>
<feature type="domain" description="PHD-type" evidence="15">
    <location>
        <begin position="65"/>
        <end position="115"/>
    </location>
</feature>
<evidence type="ECO:0000256" key="4">
    <source>
        <dbReference type="ARBA" id="ARBA00022771"/>
    </source>
</evidence>
<evidence type="ECO:0000256" key="14">
    <source>
        <dbReference type="SAM" id="MobiDB-lite"/>
    </source>
</evidence>
<dbReference type="Pfam" id="PF02008">
    <property type="entry name" value="zf-CXXC"/>
    <property type="match status" value="1"/>
</dbReference>
<dbReference type="CDD" id="cd15553">
    <property type="entry name" value="PHD_Cfp1"/>
    <property type="match status" value="1"/>
</dbReference>
<keyword evidence="5" id="KW-0862">Zinc</keyword>
<dbReference type="PANTHER" id="PTHR46174">
    <property type="entry name" value="CXXC-TYPE ZINC FINGER PROTEIN 1"/>
    <property type="match status" value="1"/>
</dbReference>
<keyword evidence="4 12" id="KW-0863">Zinc-finger</keyword>
<feature type="domain" description="CXXC-type" evidence="16">
    <location>
        <begin position="192"/>
        <end position="239"/>
    </location>
</feature>
<feature type="region of interest" description="Disordered" evidence="14">
    <location>
        <begin position="1"/>
        <end position="41"/>
    </location>
</feature>
<evidence type="ECO:0000256" key="7">
    <source>
        <dbReference type="ARBA" id="ARBA00023125"/>
    </source>
</evidence>
<dbReference type="Pfam" id="PF12269">
    <property type="entry name" value="CpG_bind_C"/>
    <property type="match status" value="1"/>
</dbReference>
<dbReference type="RefSeq" id="XP_034236044.1">
    <property type="nucleotide sequence ID" value="XM_034380153.1"/>
</dbReference>
<dbReference type="InterPro" id="IPR013083">
    <property type="entry name" value="Znf_RING/FYVE/PHD"/>
</dbReference>
<dbReference type="InterPro" id="IPR001965">
    <property type="entry name" value="Znf_PHD"/>
</dbReference>
<evidence type="ECO:0000256" key="10">
    <source>
        <dbReference type="ARBA" id="ARBA00023828"/>
    </source>
</evidence>
<evidence type="ECO:0000256" key="3">
    <source>
        <dbReference type="ARBA" id="ARBA00022723"/>
    </source>
</evidence>
<evidence type="ECO:0000259" key="16">
    <source>
        <dbReference type="PROSITE" id="PS51058"/>
    </source>
</evidence>
<feature type="coiled-coil region" evidence="13">
    <location>
        <begin position="333"/>
        <end position="367"/>
    </location>
</feature>
<comment type="subcellular location">
    <subcellularLocation>
        <location evidence="1">Nucleus</location>
    </subcellularLocation>
</comment>
<dbReference type="SUPFAM" id="SSF57903">
    <property type="entry name" value="FYVE/PHD zinc finger"/>
    <property type="match status" value="1"/>
</dbReference>
<keyword evidence="6" id="KW-0805">Transcription regulation</keyword>
<dbReference type="PROSITE" id="PS01359">
    <property type="entry name" value="ZF_PHD_1"/>
    <property type="match status" value="1"/>
</dbReference>
<organism evidence="18">
    <name type="scientific">Thrips palmi</name>
    <name type="common">Melon thrips</name>
    <dbReference type="NCBI Taxonomy" id="161013"/>
    <lineage>
        <taxon>Eukaryota</taxon>
        <taxon>Metazoa</taxon>
        <taxon>Ecdysozoa</taxon>
        <taxon>Arthropoda</taxon>
        <taxon>Hexapoda</taxon>
        <taxon>Insecta</taxon>
        <taxon>Pterygota</taxon>
        <taxon>Neoptera</taxon>
        <taxon>Paraneoptera</taxon>
        <taxon>Thysanoptera</taxon>
        <taxon>Terebrantia</taxon>
        <taxon>Thripoidea</taxon>
        <taxon>Thripidae</taxon>
        <taxon>Thrips</taxon>
    </lineage>
</organism>
<evidence type="ECO:0000256" key="1">
    <source>
        <dbReference type="ARBA" id="ARBA00004123"/>
    </source>
</evidence>
<dbReference type="OrthoDB" id="419183at2759"/>
<dbReference type="GO" id="GO:0003677">
    <property type="term" value="F:DNA binding"/>
    <property type="evidence" value="ECO:0007669"/>
    <property type="project" value="UniProtKB-KW"/>
</dbReference>
<keyword evidence="13" id="KW-0175">Coiled coil</keyword>
<evidence type="ECO:0000256" key="6">
    <source>
        <dbReference type="ARBA" id="ARBA00023015"/>
    </source>
</evidence>
<dbReference type="FunFam" id="3.30.40.10:FF:000138">
    <property type="entry name" value="CXXC-type zinc finger protein 1"/>
    <property type="match status" value="1"/>
</dbReference>
<keyword evidence="3" id="KW-0479">Metal-binding</keyword>
<feature type="compositionally biased region" description="Basic and acidic residues" evidence="14">
    <location>
        <begin position="143"/>
        <end position="161"/>
    </location>
</feature>
<dbReference type="AlphaFoldDB" id="A0A6P8ZJW1"/>
<keyword evidence="2" id="KW-0597">Phosphoprotein</keyword>
<dbReference type="GO" id="GO:0008270">
    <property type="term" value="F:zinc ion binding"/>
    <property type="evidence" value="ECO:0007669"/>
    <property type="project" value="UniProtKB-KW"/>
</dbReference>
<dbReference type="GO" id="GO:0048188">
    <property type="term" value="C:Set1C/COMPASS complex"/>
    <property type="evidence" value="ECO:0007669"/>
    <property type="project" value="InterPro"/>
</dbReference>
<reference evidence="18" key="1">
    <citation type="submission" date="2025-08" db="UniProtKB">
        <authorList>
            <consortium name="RefSeq"/>
        </authorList>
    </citation>
    <scope>IDENTIFICATION</scope>
    <source>
        <tissue evidence="18">Total insect</tissue>
    </source>
</reference>
<dbReference type="InterPro" id="IPR037869">
    <property type="entry name" value="Spp1/CFP1"/>
</dbReference>
<gene>
    <name evidence="18" type="primary">LOC117642210</name>
</gene>
<evidence type="ECO:0000256" key="2">
    <source>
        <dbReference type="ARBA" id="ARBA00022553"/>
    </source>
</evidence>
<dbReference type="InterPro" id="IPR019786">
    <property type="entry name" value="Zinc_finger_PHD-type_CS"/>
</dbReference>
<feature type="compositionally biased region" description="Basic and acidic residues" evidence="14">
    <location>
        <begin position="571"/>
        <end position="583"/>
    </location>
</feature>
<feature type="compositionally biased region" description="Acidic residues" evidence="14">
    <location>
        <begin position="584"/>
        <end position="596"/>
    </location>
</feature>
<feature type="compositionally biased region" description="Low complexity" evidence="14">
    <location>
        <begin position="1"/>
        <end position="32"/>
    </location>
</feature>
<dbReference type="GeneID" id="117642210"/>
<dbReference type="Proteomes" id="UP000515158">
    <property type="component" value="Unplaced"/>
</dbReference>
<dbReference type="FunCoup" id="A0A6P8ZJW1">
    <property type="interactions" value="1005"/>
</dbReference>
<feature type="region of interest" description="Disordered" evidence="14">
    <location>
        <begin position="143"/>
        <end position="196"/>
    </location>
</feature>
<evidence type="ECO:0000256" key="5">
    <source>
        <dbReference type="ARBA" id="ARBA00022833"/>
    </source>
</evidence>
<dbReference type="Pfam" id="PF00628">
    <property type="entry name" value="PHD"/>
    <property type="match status" value="1"/>
</dbReference>
<dbReference type="InterPro" id="IPR019787">
    <property type="entry name" value="Znf_PHD-finger"/>
</dbReference>
<dbReference type="PROSITE" id="PS50016">
    <property type="entry name" value="ZF_PHD_2"/>
    <property type="match status" value="1"/>
</dbReference>
<evidence type="ECO:0000313" key="17">
    <source>
        <dbReference type="Proteomes" id="UP000515158"/>
    </source>
</evidence>
<evidence type="ECO:0000256" key="12">
    <source>
        <dbReference type="PROSITE-ProRule" id="PRU00509"/>
    </source>
</evidence>
<dbReference type="InterPro" id="IPR022056">
    <property type="entry name" value="CpG-bd_C"/>
</dbReference>
<keyword evidence="7" id="KW-0238">DNA-binding</keyword>
<sequence length="596" mass="69596">MSSQSSSSSSSAYSSFSPTASSDSHSAPSPEVSEAEDVSEKEEIAKQFMLPERKSKIATLLKQDRQYCVCRSTDSNRFMIGCDNCEEWYHGDCIGITEKDAKYIEQYYCVRCREEDPDLVTRFKNKKPDKHDYRERDRFKERDRDRDYEREKHHKERERDSAYIPPHSSYREEKEKKPKKRRDAFTVPKEPSKPKSYRCGSCMGCFRSEDCGRCSMCRDMRKFGGPGRHKGKCLARVCTSVSNHRTKAPVVHEKRRKRKDSSSDGEKTTFVPEVPRQCYGPQCVKYARQASKYCSEECGLKLAGARIYQILPQRIQEWALAPCEAENQNKKELEKVRREQVEVRSILEQLEKRHRELDAVIERADQASVDEHYDDDMEDETEMSMYCITCGHEIHSRTAIRHMEKCFNKYESQSSFGSVYKTVIEGNNMFCDNYNPVSGMYCKRLRVLCPEHTKEPKIADHEVCGCPLVTNVFDLTGEFCRAPKKHCVKHYCWEKLRRAEIDMERVRQYMRADELMEQERQLRHKLANRAGVLALMLHSTYNHELMEQMTAQQQAQEQAPTSAQQGVENGRPQKDHQSENKKEEEEEEEDGERMSD</sequence>
<evidence type="ECO:0000313" key="18">
    <source>
        <dbReference type="RefSeq" id="XP_034236044.1"/>
    </source>
</evidence>
<dbReference type="PROSITE" id="PS51058">
    <property type="entry name" value="ZF_CXXC"/>
    <property type="match status" value="1"/>
</dbReference>
<feature type="compositionally biased region" description="Low complexity" evidence="14">
    <location>
        <begin position="550"/>
        <end position="565"/>
    </location>
</feature>
<name>A0A6P8ZJW1_THRPL</name>
<evidence type="ECO:0000256" key="9">
    <source>
        <dbReference type="ARBA" id="ARBA00023242"/>
    </source>
</evidence>